<name>A0AA85J3W6_TRIRE</name>
<sequence>MMDTCDNNVSCYSSINGTHYFQPEKYTKLIFEEGDTFLQHGKRKFLQLHKMDCQSISKQSSEHWTGKCGMATILKRSAKLTDVLHFRYSTVVSAPRKRKMPRLTESEREELLKPLLRECKWEMCTEHRSGDAMRRSFLFKDFDTAFDFMTKVAGKAKAMNHHPEWFNVYNKVDILLTTHDAGGLSQRDVDLAKFISDAALEYQAK</sequence>
<reference evidence="7" key="2">
    <citation type="submission" date="2023-11" db="UniProtKB">
        <authorList>
            <consortium name="WormBaseParasite"/>
        </authorList>
    </citation>
    <scope>IDENTIFICATION</scope>
</reference>
<dbReference type="PANTHER" id="PTHR12599">
    <property type="entry name" value="PTERIN-4-ALPHA-CARBINOLAMINE DEHYDRATASE"/>
    <property type="match status" value="1"/>
</dbReference>
<evidence type="ECO:0000256" key="2">
    <source>
        <dbReference type="ARBA" id="ARBA00006472"/>
    </source>
</evidence>
<dbReference type="Pfam" id="PF01329">
    <property type="entry name" value="Pterin_4a"/>
    <property type="match status" value="1"/>
</dbReference>
<dbReference type="HAMAP" id="MF_00434">
    <property type="entry name" value="Pterin_4_alpha"/>
    <property type="match status" value="1"/>
</dbReference>
<dbReference type="PANTHER" id="PTHR12599:SF0">
    <property type="entry name" value="PTERIN-4-ALPHA-CARBINOLAMINE DEHYDRATASE"/>
    <property type="match status" value="1"/>
</dbReference>
<evidence type="ECO:0000256" key="1">
    <source>
        <dbReference type="ARBA" id="ARBA00001554"/>
    </source>
</evidence>
<protein>
    <recommendedName>
        <fullName evidence="3">4a-hydroxytetrahydrobiopterin dehydratase</fullName>
        <ecNumber evidence="3">4.2.1.96</ecNumber>
    </recommendedName>
    <alternativeName>
        <fullName evidence="5">4-alpha-hydroxy-tetrahydropterin dehydratase</fullName>
    </alternativeName>
</protein>
<comment type="similarity">
    <text evidence="2">Belongs to the pterin-4-alpha-carbinolamine dehydratase family.</text>
</comment>
<evidence type="ECO:0000256" key="5">
    <source>
        <dbReference type="ARBA" id="ARBA00030497"/>
    </source>
</evidence>
<accession>A0AA85J3W6</accession>
<dbReference type="GO" id="GO:0006729">
    <property type="term" value="P:tetrahydrobiopterin biosynthetic process"/>
    <property type="evidence" value="ECO:0007669"/>
    <property type="project" value="InterPro"/>
</dbReference>
<evidence type="ECO:0000313" key="7">
    <source>
        <dbReference type="WBParaSite" id="TREG1_124260.1"/>
    </source>
</evidence>
<dbReference type="Gene3D" id="3.30.1360.20">
    <property type="entry name" value="Transcriptional coactivator/pterin dehydratase"/>
    <property type="match status" value="1"/>
</dbReference>
<dbReference type="AlphaFoldDB" id="A0AA85J3W6"/>
<evidence type="ECO:0000256" key="4">
    <source>
        <dbReference type="ARBA" id="ARBA00023239"/>
    </source>
</evidence>
<dbReference type="SUPFAM" id="SSF55248">
    <property type="entry name" value="PCD-like"/>
    <property type="match status" value="1"/>
</dbReference>
<dbReference type="CDD" id="cd00914">
    <property type="entry name" value="PCD_DCoH_subfamily_b"/>
    <property type="match status" value="1"/>
</dbReference>
<dbReference type="InterPro" id="IPR001533">
    <property type="entry name" value="Pterin_deHydtase"/>
</dbReference>
<keyword evidence="4" id="KW-0456">Lyase</keyword>
<dbReference type="GO" id="GO:0008124">
    <property type="term" value="F:4-alpha-hydroxytetrahydrobiopterin dehydratase activity"/>
    <property type="evidence" value="ECO:0007669"/>
    <property type="project" value="UniProtKB-EC"/>
</dbReference>
<evidence type="ECO:0000313" key="6">
    <source>
        <dbReference type="Proteomes" id="UP000050795"/>
    </source>
</evidence>
<dbReference type="Proteomes" id="UP000050795">
    <property type="component" value="Unassembled WGS sequence"/>
</dbReference>
<dbReference type="InterPro" id="IPR036428">
    <property type="entry name" value="PCD_sf"/>
</dbReference>
<keyword evidence="6" id="KW-1185">Reference proteome</keyword>
<evidence type="ECO:0000256" key="3">
    <source>
        <dbReference type="ARBA" id="ARBA00013252"/>
    </source>
</evidence>
<dbReference type="EC" id="4.2.1.96" evidence="3"/>
<reference evidence="6" key="1">
    <citation type="submission" date="2022-06" db="EMBL/GenBank/DDBJ databases">
        <authorList>
            <person name="Berger JAMES D."/>
            <person name="Berger JAMES D."/>
        </authorList>
    </citation>
    <scope>NUCLEOTIDE SEQUENCE [LARGE SCALE GENOMIC DNA]</scope>
</reference>
<proteinExistence type="inferred from homology"/>
<organism evidence="6 7">
    <name type="scientific">Trichobilharzia regenti</name>
    <name type="common">Nasal bird schistosome</name>
    <dbReference type="NCBI Taxonomy" id="157069"/>
    <lineage>
        <taxon>Eukaryota</taxon>
        <taxon>Metazoa</taxon>
        <taxon>Spiralia</taxon>
        <taxon>Lophotrochozoa</taxon>
        <taxon>Platyhelminthes</taxon>
        <taxon>Trematoda</taxon>
        <taxon>Digenea</taxon>
        <taxon>Strigeidida</taxon>
        <taxon>Schistosomatoidea</taxon>
        <taxon>Schistosomatidae</taxon>
        <taxon>Trichobilharzia</taxon>
    </lineage>
</organism>
<comment type="catalytic activity">
    <reaction evidence="1">
        <text>(4aS,6R)-4a-hydroxy-L-erythro-5,6,7,8-tetrahydrobiopterin = (6R)-L-erythro-6,7-dihydrobiopterin + H2O</text>
        <dbReference type="Rhea" id="RHEA:11920"/>
        <dbReference type="ChEBI" id="CHEBI:15377"/>
        <dbReference type="ChEBI" id="CHEBI:15642"/>
        <dbReference type="ChEBI" id="CHEBI:43120"/>
        <dbReference type="EC" id="4.2.1.96"/>
    </reaction>
</comment>
<dbReference type="WBParaSite" id="TREG1_124260.1">
    <property type="protein sequence ID" value="TREG1_124260.1"/>
    <property type="gene ID" value="TREG1_124260"/>
</dbReference>